<dbReference type="InterPro" id="IPR010269">
    <property type="entry name" value="T6SS_TssC-like"/>
</dbReference>
<protein>
    <submittedName>
        <fullName evidence="3">Type VI secretion system contractile sheath large subunit</fullName>
    </submittedName>
</protein>
<evidence type="ECO:0000313" key="4">
    <source>
        <dbReference type="Proteomes" id="UP000287563"/>
    </source>
</evidence>
<organism evidence="3 4">
    <name type="scientific">Photobacterium chitinilyticum</name>
    <dbReference type="NCBI Taxonomy" id="2485123"/>
    <lineage>
        <taxon>Bacteria</taxon>
        <taxon>Pseudomonadati</taxon>
        <taxon>Pseudomonadota</taxon>
        <taxon>Gammaproteobacteria</taxon>
        <taxon>Vibrionales</taxon>
        <taxon>Vibrionaceae</taxon>
        <taxon>Photobacterium</taxon>
    </lineage>
</organism>
<dbReference type="NCBIfam" id="TIGR03355">
    <property type="entry name" value="VI_chp_2"/>
    <property type="match status" value="1"/>
</dbReference>
<dbReference type="Pfam" id="PF18945">
    <property type="entry name" value="VipB_2"/>
    <property type="match status" value="1"/>
</dbReference>
<dbReference type="PANTHER" id="PTHR35565:SF3">
    <property type="entry name" value="TYPE VI SECRETION SYSTEM SHEATH PROTEIN TSSC1"/>
    <property type="match status" value="1"/>
</dbReference>
<dbReference type="AlphaFoldDB" id="A0A3S3R365"/>
<accession>A0A3S3R365</accession>
<sequence>MQSTLRFIDTEQLDSGINTNAADSAWYAQTDLIEQFLSNSDDYWALRIWLEKDNNDFCQSSYVRESVRLVLLRSIKALDDRINDQVNAIIHHDVFQKLEASWRGLCYLTDQLAIFDSEQSCKIKILNLTWKELNRDINRSIEFDQSEFFKLIYNNEFNMPGGEPFGLLIGDYKISHKPTSGLPFNGVDTLRGICQTAAASFAPFITAAEPSLFGVDYYSELANVADIQSQFSQVDYQSWQRLREMEDARFLGLTIPHILMREPYKQNGSRKEGFYFEEKIVDSQSDHLWGNGAYGFAAVALKAFTASGWFSQIRGQEPGQYKRGLLFNIPTCGFSSTRRIQQSKPSVDLQVGDRLEKQLSDCGFIPVSPVPHTENLVFLSNSSVNQPENHELEGVQVNARISSMLQYVMCVSRFAHYIKVMGRDRLGGFSTAESLEREFQQWLLNYTMSSDGVSDEMSSRYPLNEARIQIKEKSGQPGHYYSVIHLRPHFQLDQMVSTIRLITELSPKLS</sequence>
<dbReference type="InterPro" id="IPR044032">
    <property type="entry name" value="TssC1_C"/>
</dbReference>
<keyword evidence="4" id="KW-1185">Reference proteome</keyword>
<evidence type="ECO:0000259" key="2">
    <source>
        <dbReference type="Pfam" id="PF18945"/>
    </source>
</evidence>
<dbReference type="Pfam" id="PF05943">
    <property type="entry name" value="VipB"/>
    <property type="match status" value="1"/>
</dbReference>
<dbReference type="InterPro" id="IPR044031">
    <property type="entry name" value="TssC1_N"/>
</dbReference>
<dbReference type="EMBL" id="RJLM01000001">
    <property type="protein sequence ID" value="RWX57234.1"/>
    <property type="molecule type" value="Genomic_DNA"/>
</dbReference>
<dbReference type="PANTHER" id="PTHR35565">
    <property type="entry name" value="CYTOPLASMIC PROTEIN-RELATED"/>
    <property type="match status" value="1"/>
</dbReference>
<dbReference type="OrthoDB" id="9764000at2"/>
<name>A0A3S3R365_9GAMM</name>
<feature type="domain" description="TssC1 C-terminal" evidence="2">
    <location>
        <begin position="396"/>
        <end position="505"/>
    </location>
</feature>
<proteinExistence type="predicted"/>
<evidence type="ECO:0000313" key="3">
    <source>
        <dbReference type="EMBL" id="RWX57234.1"/>
    </source>
</evidence>
<evidence type="ECO:0000259" key="1">
    <source>
        <dbReference type="Pfam" id="PF05943"/>
    </source>
</evidence>
<reference evidence="3 4" key="1">
    <citation type="submission" date="2018-11" db="EMBL/GenBank/DDBJ databases">
        <title>Photobacterium sp. BEI247 sp. nov., a marine bacterium isolated from Yongle Blue Hole in the South China Sea.</title>
        <authorList>
            <person name="Wang X."/>
        </authorList>
    </citation>
    <scope>NUCLEOTIDE SEQUENCE [LARGE SCALE GENOMIC DNA]</scope>
    <source>
        <strain evidence="4">BEI247</strain>
    </source>
</reference>
<dbReference type="Proteomes" id="UP000287563">
    <property type="component" value="Unassembled WGS sequence"/>
</dbReference>
<dbReference type="RefSeq" id="WP_128782542.1">
    <property type="nucleotide sequence ID" value="NZ_RJLM01000001.1"/>
</dbReference>
<gene>
    <name evidence="3" type="primary">tssC</name>
    <name evidence="3" type="ORF">EDI28_04165</name>
</gene>
<feature type="domain" description="TssC1 N-terminal" evidence="1">
    <location>
        <begin position="74"/>
        <end position="385"/>
    </location>
</feature>
<comment type="caution">
    <text evidence="3">The sequence shown here is derived from an EMBL/GenBank/DDBJ whole genome shotgun (WGS) entry which is preliminary data.</text>
</comment>